<accession>A0A929B4F0</accession>
<evidence type="ECO:0000256" key="3">
    <source>
        <dbReference type="ARBA" id="ARBA00023163"/>
    </source>
</evidence>
<reference evidence="6" key="1">
    <citation type="submission" date="2020-10" db="EMBL/GenBank/DDBJ databases">
        <title>Diversity and distribution of actinomycetes associated with coral in the coast of Hainan.</title>
        <authorList>
            <person name="Li F."/>
        </authorList>
    </citation>
    <scope>NUCLEOTIDE SEQUENCE</scope>
    <source>
        <strain evidence="6">HNM0983</strain>
    </source>
</reference>
<evidence type="ECO:0000313" key="7">
    <source>
        <dbReference type="Proteomes" id="UP000598360"/>
    </source>
</evidence>
<dbReference type="InterPro" id="IPR001647">
    <property type="entry name" value="HTH_TetR"/>
</dbReference>
<dbReference type="PANTHER" id="PTHR30055">
    <property type="entry name" value="HTH-TYPE TRANSCRIPTIONAL REGULATOR RUTR"/>
    <property type="match status" value="1"/>
</dbReference>
<dbReference type="Proteomes" id="UP000598360">
    <property type="component" value="Unassembled WGS sequence"/>
</dbReference>
<evidence type="ECO:0000256" key="1">
    <source>
        <dbReference type="ARBA" id="ARBA00023015"/>
    </source>
</evidence>
<dbReference type="InterPro" id="IPR050109">
    <property type="entry name" value="HTH-type_TetR-like_transc_reg"/>
</dbReference>
<evidence type="ECO:0000313" key="6">
    <source>
        <dbReference type="EMBL" id="MBE9372964.1"/>
    </source>
</evidence>
<dbReference type="SUPFAM" id="SSF46689">
    <property type="entry name" value="Homeodomain-like"/>
    <property type="match status" value="1"/>
</dbReference>
<dbReference type="PANTHER" id="PTHR30055:SF174">
    <property type="entry name" value="TRANSCRIPTIONAL REGULATORY PROTEIN (PROBABLY TETR-FAMILY)-RELATED"/>
    <property type="match status" value="1"/>
</dbReference>
<feature type="domain" description="HTH tetR-type" evidence="5">
    <location>
        <begin position="4"/>
        <end position="64"/>
    </location>
</feature>
<sequence length="200" mass="21912">MAPEQRREHLVSTALQLYSAHAPEDVSIDDIVGAADVSRALFYRYFANIREVHEAALGTVVDELIGRLGGPAPGDFREQLRAALTEFIGFVQTYADSYTALLRSGSTVATSATEGLVERVREHVVELVCLRCGIEEPTGALLLTLHGWVAVVETTLVRWLQEQGIPRESLESWFADQLLSMVATTAEHDPATAAQTAHLR</sequence>
<evidence type="ECO:0000259" key="5">
    <source>
        <dbReference type="PROSITE" id="PS50977"/>
    </source>
</evidence>
<dbReference type="Pfam" id="PF21943">
    <property type="entry name" value="TetR_C_46"/>
    <property type="match status" value="1"/>
</dbReference>
<keyword evidence="3" id="KW-0804">Transcription</keyword>
<dbReference type="Pfam" id="PF00440">
    <property type="entry name" value="TetR_N"/>
    <property type="match status" value="1"/>
</dbReference>
<dbReference type="EMBL" id="JADEYC010000002">
    <property type="protein sequence ID" value="MBE9372964.1"/>
    <property type="molecule type" value="Genomic_DNA"/>
</dbReference>
<comment type="caution">
    <text evidence="6">The sequence shown here is derived from an EMBL/GenBank/DDBJ whole genome shotgun (WGS) entry which is preliminary data.</text>
</comment>
<evidence type="ECO:0000256" key="2">
    <source>
        <dbReference type="ARBA" id="ARBA00023125"/>
    </source>
</evidence>
<dbReference type="Gene3D" id="1.10.357.10">
    <property type="entry name" value="Tetracycline Repressor, domain 2"/>
    <property type="match status" value="1"/>
</dbReference>
<dbReference type="PROSITE" id="PS50977">
    <property type="entry name" value="HTH_TETR_2"/>
    <property type="match status" value="1"/>
</dbReference>
<feature type="DNA-binding region" description="H-T-H motif" evidence="4">
    <location>
        <begin position="27"/>
        <end position="46"/>
    </location>
</feature>
<keyword evidence="1" id="KW-0805">Transcription regulation</keyword>
<organism evidence="6 7">
    <name type="scientific">Saccharopolyspora montiporae</name>
    <dbReference type="NCBI Taxonomy" id="2781240"/>
    <lineage>
        <taxon>Bacteria</taxon>
        <taxon>Bacillati</taxon>
        <taxon>Actinomycetota</taxon>
        <taxon>Actinomycetes</taxon>
        <taxon>Pseudonocardiales</taxon>
        <taxon>Pseudonocardiaceae</taxon>
        <taxon>Saccharopolyspora</taxon>
    </lineage>
</organism>
<dbReference type="GO" id="GO:0003700">
    <property type="term" value="F:DNA-binding transcription factor activity"/>
    <property type="evidence" value="ECO:0007669"/>
    <property type="project" value="TreeGrafter"/>
</dbReference>
<evidence type="ECO:0000256" key="4">
    <source>
        <dbReference type="PROSITE-ProRule" id="PRU00335"/>
    </source>
</evidence>
<dbReference type="GO" id="GO:0000976">
    <property type="term" value="F:transcription cis-regulatory region binding"/>
    <property type="evidence" value="ECO:0007669"/>
    <property type="project" value="TreeGrafter"/>
</dbReference>
<proteinExistence type="predicted"/>
<keyword evidence="7" id="KW-1185">Reference proteome</keyword>
<name>A0A929B4F0_9PSEU</name>
<dbReference type="AlphaFoldDB" id="A0A929B4F0"/>
<keyword evidence="2 4" id="KW-0238">DNA-binding</keyword>
<gene>
    <name evidence="6" type="ORF">IQ251_00745</name>
</gene>
<protein>
    <submittedName>
        <fullName evidence="6">TetR/AcrR family transcriptional regulator</fullName>
    </submittedName>
</protein>
<dbReference type="InterPro" id="IPR054129">
    <property type="entry name" value="DesT_TetR_C"/>
</dbReference>
<dbReference type="InterPro" id="IPR009057">
    <property type="entry name" value="Homeodomain-like_sf"/>
</dbReference>